<feature type="domain" description="HAMP" evidence="13">
    <location>
        <begin position="318"/>
        <end position="370"/>
    </location>
</feature>
<dbReference type="AlphaFoldDB" id="A0A949K3Z1"/>
<dbReference type="GO" id="GO:0000155">
    <property type="term" value="F:phosphorelay sensor kinase activity"/>
    <property type="evidence" value="ECO:0007669"/>
    <property type="project" value="InterPro"/>
</dbReference>
<dbReference type="Proteomes" id="UP000712157">
    <property type="component" value="Unassembled WGS sequence"/>
</dbReference>
<dbReference type="InterPro" id="IPR036890">
    <property type="entry name" value="HATPase_C_sf"/>
</dbReference>
<keyword evidence="9 12" id="KW-1133">Transmembrane helix</keyword>
<dbReference type="Pfam" id="PF00672">
    <property type="entry name" value="HAMP"/>
    <property type="match status" value="1"/>
</dbReference>
<organism evidence="14 15">
    <name type="scientific">Diplocloster agilis</name>
    <dbReference type="NCBI Taxonomy" id="2850323"/>
    <lineage>
        <taxon>Bacteria</taxon>
        <taxon>Bacillati</taxon>
        <taxon>Bacillota</taxon>
        <taxon>Clostridia</taxon>
        <taxon>Lachnospirales</taxon>
        <taxon>Lachnospiraceae</taxon>
        <taxon>Diplocloster</taxon>
    </lineage>
</organism>
<evidence type="ECO:0000256" key="7">
    <source>
        <dbReference type="ARBA" id="ARBA00022777"/>
    </source>
</evidence>
<evidence type="ECO:0000256" key="10">
    <source>
        <dbReference type="ARBA" id="ARBA00023012"/>
    </source>
</evidence>
<comment type="caution">
    <text evidence="14">The sequence shown here is derived from an EMBL/GenBank/DDBJ whole genome shotgun (WGS) entry which is preliminary data.</text>
</comment>
<keyword evidence="15" id="KW-1185">Reference proteome</keyword>
<feature type="transmembrane region" description="Helical" evidence="12">
    <location>
        <begin position="296"/>
        <end position="321"/>
    </location>
</feature>
<keyword evidence="6" id="KW-0547">Nucleotide-binding</keyword>
<evidence type="ECO:0000256" key="12">
    <source>
        <dbReference type="SAM" id="Phobius"/>
    </source>
</evidence>
<dbReference type="SMART" id="SM00304">
    <property type="entry name" value="HAMP"/>
    <property type="match status" value="1"/>
</dbReference>
<dbReference type="GO" id="GO:0005886">
    <property type="term" value="C:plasma membrane"/>
    <property type="evidence" value="ECO:0007669"/>
    <property type="project" value="UniProtKB-SubCell"/>
</dbReference>
<keyword evidence="7 14" id="KW-0418">Kinase</keyword>
<dbReference type="EMBL" id="JAHQCW010000046">
    <property type="protein sequence ID" value="MBU9738972.1"/>
    <property type="molecule type" value="Genomic_DNA"/>
</dbReference>
<gene>
    <name evidence="14" type="ORF">KTH89_20760</name>
</gene>
<dbReference type="SUPFAM" id="SSF158472">
    <property type="entry name" value="HAMP domain-like"/>
    <property type="match status" value="1"/>
</dbReference>
<evidence type="ECO:0000256" key="5">
    <source>
        <dbReference type="ARBA" id="ARBA00022692"/>
    </source>
</evidence>
<evidence type="ECO:0000256" key="11">
    <source>
        <dbReference type="ARBA" id="ARBA00023136"/>
    </source>
</evidence>
<dbReference type="Pfam" id="PF06580">
    <property type="entry name" value="His_kinase"/>
    <property type="match status" value="1"/>
</dbReference>
<evidence type="ECO:0000256" key="9">
    <source>
        <dbReference type="ARBA" id="ARBA00022989"/>
    </source>
</evidence>
<dbReference type="Gene3D" id="3.30.565.10">
    <property type="entry name" value="Histidine kinase-like ATPase, C-terminal domain"/>
    <property type="match status" value="1"/>
</dbReference>
<keyword evidence="4" id="KW-0808">Transferase</keyword>
<dbReference type="InterPro" id="IPR010559">
    <property type="entry name" value="Sig_transdc_His_kin_internal"/>
</dbReference>
<feature type="transmembrane region" description="Helical" evidence="12">
    <location>
        <begin position="12"/>
        <end position="31"/>
    </location>
</feature>
<evidence type="ECO:0000256" key="6">
    <source>
        <dbReference type="ARBA" id="ARBA00022741"/>
    </source>
</evidence>
<dbReference type="Gene3D" id="1.10.8.500">
    <property type="entry name" value="HAMP domain in histidine kinase"/>
    <property type="match status" value="1"/>
</dbReference>
<dbReference type="Pfam" id="PF02518">
    <property type="entry name" value="HATPase_c"/>
    <property type="match status" value="1"/>
</dbReference>
<evidence type="ECO:0000256" key="3">
    <source>
        <dbReference type="ARBA" id="ARBA00022553"/>
    </source>
</evidence>
<dbReference type="SUPFAM" id="SSF55874">
    <property type="entry name" value="ATPase domain of HSP90 chaperone/DNA topoisomerase II/histidine kinase"/>
    <property type="match status" value="1"/>
</dbReference>
<evidence type="ECO:0000256" key="1">
    <source>
        <dbReference type="ARBA" id="ARBA00004651"/>
    </source>
</evidence>
<dbReference type="RefSeq" id="WP_158347244.1">
    <property type="nucleotide sequence ID" value="NZ_JAHQCW010000046.1"/>
</dbReference>
<dbReference type="CDD" id="cd06225">
    <property type="entry name" value="HAMP"/>
    <property type="match status" value="1"/>
</dbReference>
<dbReference type="InterPro" id="IPR033479">
    <property type="entry name" value="dCache_1"/>
</dbReference>
<keyword evidence="10" id="KW-0902">Two-component regulatory system</keyword>
<comment type="subcellular location">
    <subcellularLocation>
        <location evidence="1">Cell membrane</location>
        <topology evidence="1">Multi-pass membrane protein</topology>
    </subcellularLocation>
</comment>
<dbReference type="PROSITE" id="PS50885">
    <property type="entry name" value="HAMP"/>
    <property type="match status" value="1"/>
</dbReference>
<dbReference type="InterPro" id="IPR003660">
    <property type="entry name" value="HAMP_dom"/>
</dbReference>
<dbReference type="InterPro" id="IPR003594">
    <property type="entry name" value="HATPase_dom"/>
</dbReference>
<sequence>MLKNVSIKIKLSLVLFAMMAAVALISGIFVYRYTQDAAVRELYTMNRTVLKQISKNAGMLFSTVKAASDRLVYDSNLNEILNKEPSGLQSEEYRDKDAQAVQFLSDLSWSHSQFSVRFDIYVRGKNGYVCSTDSSKNYEWNLQEDGPYYKALSEGTQEPVLVDTFEEPNGIGAYHYIFQVVRNINDLITGETIGLAVINVSEKLLYDTFSDMNVSDRTVRMVNKEGKILSCQDKREIGQIFEDWDNSYTTGDGYRIIEKAGEDYLIVASPIPNTQWFLLDEIPQEIILHPMDTVRLFLLLFFLMLILAILGIALAASHMLTRPILNIRYKMGQVMEGNLNARTTVTGRDEIGQLGVSFNAMVSRLEDLLASIKEEEQLKRKAELDFLRAQINPHFIYNTLSSIRCLVAMEETQEAERMIYQFTKLLRNTLSRTDEFTTVDQERKVLEIYGELQQIRYPESFCLSFDIEDAVRECLIPAFVLQPIVENAIFHGMEGEKKICRIRVRAFGEQETLKIVVEDDGQGMPEETAKGILDGAGKMSRIGLKNVHERLQLVYGSDYGIRIKSREGWGTRITLVMKKL</sequence>
<evidence type="ECO:0000256" key="4">
    <source>
        <dbReference type="ARBA" id="ARBA00022679"/>
    </source>
</evidence>
<evidence type="ECO:0000313" key="15">
    <source>
        <dbReference type="Proteomes" id="UP000712157"/>
    </source>
</evidence>
<dbReference type="PANTHER" id="PTHR34220">
    <property type="entry name" value="SENSOR HISTIDINE KINASE YPDA"/>
    <property type="match status" value="1"/>
</dbReference>
<keyword evidence="3" id="KW-0597">Phosphoprotein</keyword>
<evidence type="ECO:0000256" key="2">
    <source>
        <dbReference type="ARBA" id="ARBA00022475"/>
    </source>
</evidence>
<protein>
    <submittedName>
        <fullName evidence="14">Sensor histidine kinase</fullName>
    </submittedName>
</protein>
<evidence type="ECO:0000256" key="8">
    <source>
        <dbReference type="ARBA" id="ARBA00022840"/>
    </source>
</evidence>
<dbReference type="PANTHER" id="PTHR34220:SF11">
    <property type="entry name" value="SENSOR PROTEIN KINASE HPTS"/>
    <property type="match status" value="1"/>
</dbReference>
<dbReference type="GO" id="GO:0005524">
    <property type="term" value="F:ATP binding"/>
    <property type="evidence" value="ECO:0007669"/>
    <property type="project" value="UniProtKB-KW"/>
</dbReference>
<keyword evidence="5 12" id="KW-0812">Transmembrane</keyword>
<keyword evidence="2" id="KW-1003">Cell membrane</keyword>
<evidence type="ECO:0000313" key="14">
    <source>
        <dbReference type="EMBL" id="MBU9738972.1"/>
    </source>
</evidence>
<keyword evidence="8" id="KW-0067">ATP-binding</keyword>
<dbReference type="InterPro" id="IPR050640">
    <property type="entry name" value="Bact_2-comp_sensor_kinase"/>
</dbReference>
<name>A0A949K3Z1_9FIRM</name>
<dbReference type="Gene3D" id="3.30.450.20">
    <property type="entry name" value="PAS domain"/>
    <property type="match status" value="1"/>
</dbReference>
<dbReference type="Pfam" id="PF02743">
    <property type="entry name" value="dCache_1"/>
    <property type="match status" value="1"/>
</dbReference>
<proteinExistence type="predicted"/>
<reference evidence="14" key="1">
    <citation type="submission" date="2021-06" db="EMBL/GenBank/DDBJ databases">
        <title>Description of novel taxa of the family Lachnospiraceae.</title>
        <authorList>
            <person name="Chaplin A.V."/>
            <person name="Sokolova S.R."/>
            <person name="Pikina A.P."/>
            <person name="Korzhanova M."/>
            <person name="Belova V."/>
            <person name="Korostin D."/>
            <person name="Efimov B.A."/>
        </authorList>
    </citation>
    <scope>NUCLEOTIDE SEQUENCE</scope>
    <source>
        <strain evidence="14">ASD5720</strain>
    </source>
</reference>
<keyword evidence="11 12" id="KW-0472">Membrane</keyword>
<accession>A0A949K3Z1</accession>
<evidence type="ECO:0000259" key="13">
    <source>
        <dbReference type="PROSITE" id="PS50885"/>
    </source>
</evidence>